<feature type="compositionally biased region" description="Low complexity" evidence="6">
    <location>
        <begin position="864"/>
        <end position="881"/>
    </location>
</feature>
<evidence type="ECO:0000256" key="6">
    <source>
        <dbReference type="SAM" id="MobiDB-lite"/>
    </source>
</evidence>
<feature type="region of interest" description="Disordered" evidence="6">
    <location>
        <begin position="710"/>
        <end position="735"/>
    </location>
</feature>
<feature type="region of interest" description="Disordered" evidence="6">
    <location>
        <begin position="841"/>
        <end position="890"/>
    </location>
</feature>
<dbReference type="PROSITE" id="PS50103">
    <property type="entry name" value="ZF_C3H1"/>
    <property type="match status" value="2"/>
</dbReference>
<dbReference type="InterPro" id="IPR017907">
    <property type="entry name" value="Znf_RING_CS"/>
</dbReference>
<reference evidence="9 10" key="1">
    <citation type="submission" date="2016-08" db="EMBL/GenBank/DDBJ databases">
        <title>Genomes of anaerobic fungi encode conserved fungal cellulosomes for biomass hydrolysis.</title>
        <authorList>
            <consortium name="DOE Joint Genome Institute"/>
            <person name="Haitjema C.H."/>
            <person name="Gilmore S.P."/>
            <person name="Henske J.K."/>
            <person name="Solomon K.V."/>
            <person name="De Groot R."/>
            <person name="Kuo A."/>
            <person name="Mondo S.J."/>
            <person name="Salamov A.A."/>
            <person name="Labutti K."/>
            <person name="Zhao Z."/>
            <person name="Chiniquy J."/>
            <person name="Barry K."/>
            <person name="Brewer H.M."/>
            <person name="Purvine S.O."/>
            <person name="Wright A.T."/>
            <person name="Boxma B."/>
            <person name="Van Alen T."/>
            <person name="Hackstein J.H."/>
            <person name="Baker S.E."/>
            <person name="Grigoriev I.V."/>
            <person name="O'Malley M.A."/>
        </authorList>
    </citation>
    <scope>NUCLEOTIDE SEQUENCE [LARGE SCALE GENOMIC DNA]</scope>
    <source>
        <strain evidence="10">finn</strain>
    </source>
</reference>
<accession>A0A1Y1V476</accession>
<dbReference type="PROSITE" id="PS50089">
    <property type="entry name" value="ZF_RING_2"/>
    <property type="match status" value="1"/>
</dbReference>
<feature type="compositionally biased region" description="Basic residues" evidence="6">
    <location>
        <begin position="1"/>
        <end position="10"/>
    </location>
</feature>
<dbReference type="InterPro" id="IPR001841">
    <property type="entry name" value="Znf_RING"/>
</dbReference>
<sequence>MNRINFHRLFRGNDNSSQRNNSNISNFSLPFEISQNIDLYGRNLASNDRNLPDSDSENSLNSNGDNLSTQIRTNETRTHLPNEIHLNNSNTQNLNENSLNNIYNSENNTPFLLDPIGRINEICIANINNKCKFGNRCRFIHGTPCSLCQQNVYNPLKEMSLQVKKHSELCLGAISNDNKDNNKIDSNENEDEQNNVCSICLENIIPPAKFGVLCNCNHYFCYDCIKMWRNSQDFSDINNHLKCPLCKTKSQFIIPSEKFPKNETERKLLITEYKQELANTECRKLRETNYKFCPYGDNCIYSHYKPDGQYARFSYLNTAIQFISPEEYDQNIVQNDIDGTIQYFNDRFIEEALLVDDGDDYGMHNGVFTNPFYHSDNSFDSDLLLNGYIQNQNFIPSDAHGNIMNNEYMLTDVINEFSELNFEENDNNNDNDNNDVSDISDSDISDYLDEIDEDLNQYFMTNNRNANSNSSLNNYNLSVENMHMPVTGIYSNQRISPSYRYHRTEQLTNLTNTNTNTINNSNNNINSINFNNSINENNINNNISNPNNPNNNSNTNNSSNSNNVSTLNRDLNDSSNNNESFDTFGIVHEDSRNMLQSSILTSTSRSSRNTKSHTISLSKDALSDNENNGISNSIILNDLSVITSNTTNSSISNDPINSLKQSRKYLGNKNKNNDNKDIQNNCNSNISINELSNTKNSISCDAIDSLKRKTTENNEVEEVESKNSQNDRIDSTSSIGNNLHTFDDHPVIPPINLTNSVNSKERLPQRDPTKKHFYNNRYYGSNTYTSHNTDFEMESTFSSSLTSSSSFIGEDEIYAKYYHQHESPGNDQYFSSSIGSKSGVGTVPRSKYSSFSRSSQHINLSSQNTNNSHSSFDSTSSNTVTINKSKNKKA</sequence>
<dbReference type="Gene3D" id="3.30.40.10">
    <property type="entry name" value="Zinc/RING finger domain, C3HC4 (zinc finger)"/>
    <property type="match status" value="1"/>
</dbReference>
<dbReference type="EMBL" id="MCFH01000033">
    <property type="protein sequence ID" value="ORX46888.1"/>
    <property type="molecule type" value="Genomic_DNA"/>
</dbReference>
<feature type="compositionally biased region" description="Basic and acidic residues" evidence="6">
    <location>
        <begin position="719"/>
        <end position="730"/>
    </location>
</feature>
<gene>
    <name evidence="9" type="ORF">BCR36DRAFT_405494</name>
</gene>
<name>A0A1Y1V476_9FUNG</name>
<feature type="region of interest" description="Disordered" evidence="6">
    <location>
        <begin position="600"/>
        <end position="627"/>
    </location>
</feature>
<dbReference type="InterPro" id="IPR018957">
    <property type="entry name" value="Znf_C3HC4_RING-type"/>
</dbReference>
<organism evidence="9 10">
    <name type="scientific">Piromyces finnis</name>
    <dbReference type="NCBI Taxonomy" id="1754191"/>
    <lineage>
        <taxon>Eukaryota</taxon>
        <taxon>Fungi</taxon>
        <taxon>Fungi incertae sedis</taxon>
        <taxon>Chytridiomycota</taxon>
        <taxon>Chytridiomycota incertae sedis</taxon>
        <taxon>Neocallimastigomycetes</taxon>
        <taxon>Neocallimastigales</taxon>
        <taxon>Neocallimastigaceae</taxon>
        <taxon>Piromyces</taxon>
    </lineage>
</organism>
<evidence type="ECO:0000256" key="5">
    <source>
        <dbReference type="PROSITE-ProRule" id="PRU00723"/>
    </source>
</evidence>
<evidence type="ECO:0000256" key="3">
    <source>
        <dbReference type="ARBA" id="ARBA00022771"/>
    </source>
</evidence>
<dbReference type="OrthoDB" id="411372at2759"/>
<feature type="domain" description="C3H1-type" evidence="8">
    <location>
        <begin position="276"/>
        <end position="306"/>
    </location>
</feature>
<evidence type="ECO:0000256" key="1">
    <source>
        <dbReference type="ARBA" id="ARBA00022679"/>
    </source>
</evidence>
<evidence type="ECO:0000313" key="10">
    <source>
        <dbReference type="Proteomes" id="UP000193719"/>
    </source>
</evidence>
<feature type="region of interest" description="Disordered" evidence="6">
    <location>
        <begin position="539"/>
        <end position="576"/>
    </location>
</feature>
<feature type="domain" description="C3H1-type" evidence="8">
    <location>
        <begin position="117"/>
        <end position="144"/>
    </location>
</feature>
<dbReference type="GO" id="GO:0008270">
    <property type="term" value="F:zinc ion binding"/>
    <property type="evidence" value="ECO:0007669"/>
    <property type="project" value="UniProtKB-KW"/>
</dbReference>
<evidence type="ECO:0000313" key="9">
    <source>
        <dbReference type="EMBL" id="ORX46888.1"/>
    </source>
</evidence>
<dbReference type="Pfam" id="PF00097">
    <property type="entry name" value="zf-C3HC4"/>
    <property type="match status" value="1"/>
</dbReference>
<feature type="compositionally biased region" description="Low complexity" evidence="6">
    <location>
        <begin position="13"/>
        <end position="26"/>
    </location>
</feature>
<dbReference type="Proteomes" id="UP000193719">
    <property type="component" value="Unassembled WGS sequence"/>
</dbReference>
<protein>
    <submittedName>
        <fullName evidence="9">Uncharacterized protein</fullName>
    </submittedName>
</protein>
<feature type="region of interest" description="Disordered" evidence="6">
    <location>
        <begin position="48"/>
        <end position="68"/>
    </location>
</feature>
<evidence type="ECO:0000256" key="4">
    <source>
        <dbReference type="ARBA" id="ARBA00022833"/>
    </source>
</evidence>
<dbReference type="STRING" id="1754191.A0A1Y1V476"/>
<feature type="zinc finger region" description="C3H1-type" evidence="5">
    <location>
        <begin position="117"/>
        <end position="144"/>
    </location>
</feature>
<dbReference type="PANTHER" id="PTHR11224:SF10">
    <property type="entry name" value="IP09428P-RELATED"/>
    <property type="match status" value="1"/>
</dbReference>
<evidence type="ECO:0000256" key="2">
    <source>
        <dbReference type="ARBA" id="ARBA00022723"/>
    </source>
</evidence>
<keyword evidence="4 5" id="KW-0862">Zinc</keyword>
<reference evidence="9 10" key="2">
    <citation type="submission" date="2016-08" db="EMBL/GenBank/DDBJ databases">
        <title>Pervasive Adenine N6-methylation of Active Genes in Fungi.</title>
        <authorList>
            <consortium name="DOE Joint Genome Institute"/>
            <person name="Mondo S.J."/>
            <person name="Dannebaum R.O."/>
            <person name="Kuo R.C."/>
            <person name="Labutti K."/>
            <person name="Haridas S."/>
            <person name="Kuo A."/>
            <person name="Salamov A."/>
            <person name="Ahrendt S.R."/>
            <person name="Lipzen A."/>
            <person name="Sullivan W."/>
            <person name="Andreopoulos W.B."/>
            <person name="Clum A."/>
            <person name="Lindquist E."/>
            <person name="Daum C."/>
            <person name="Ramamoorthy G.K."/>
            <person name="Gryganskyi A."/>
            <person name="Culley D."/>
            <person name="Magnuson J.K."/>
            <person name="James T.Y."/>
            <person name="O'Malley M.A."/>
            <person name="Stajich J.E."/>
            <person name="Spatafora J.W."/>
            <person name="Visel A."/>
            <person name="Grigoriev I.V."/>
        </authorList>
    </citation>
    <scope>NUCLEOTIDE SEQUENCE [LARGE SCALE GENOMIC DNA]</scope>
    <source>
        <strain evidence="10">finn</strain>
    </source>
</reference>
<dbReference type="SMART" id="SM00184">
    <property type="entry name" value="RING"/>
    <property type="match status" value="1"/>
</dbReference>
<dbReference type="PROSITE" id="PS00518">
    <property type="entry name" value="ZF_RING_1"/>
    <property type="match status" value="1"/>
</dbReference>
<feature type="region of interest" description="Disordered" evidence="6">
    <location>
        <begin position="423"/>
        <end position="442"/>
    </location>
</feature>
<evidence type="ECO:0000259" key="8">
    <source>
        <dbReference type="PROSITE" id="PS50103"/>
    </source>
</evidence>
<keyword evidence="10" id="KW-1185">Reference proteome</keyword>
<comment type="caution">
    <text evidence="9">The sequence shown here is derived from an EMBL/GenBank/DDBJ whole genome shotgun (WGS) entry which is preliminary data.</text>
</comment>
<dbReference type="GO" id="GO:0000209">
    <property type="term" value="P:protein polyubiquitination"/>
    <property type="evidence" value="ECO:0007669"/>
    <property type="project" value="InterPro"/>
</dbReference>
<dbReference type="InterPro" id="IPR000571">
    <property type="entry name" value="Znf_CCCH"/>
</dbReference>
<dbReference type="InterPro" id="IPR013083">
    <property type="entry name" value="Znf_RING/FYVE/PHD"/>
</dbReference>
<dbReference type="InterPro" id="IPR045072">
    <property type="entry name" value="MKRN-like"/>
</dbReference>
<keyword evidence="2 5" id="KW-0479">Metal-binding</keyword>
<feature type="compositionally biased region" description="Low complexity" evidence="6">
    <location>
        <begin position="600"/>
        <end position="614"/>
    </location>
</feature>
<keyword evidence="1" id="KW-0808">Transferase</keyword>
<feature type="compositionally biased region" description="Low complexity" evidence="6">
    <location>
        <begin position="846"/>
        <end position="855"/>
    </location>
</feature>
<feature type="domain" description="RING-type" evidence="7">
    <location>
        <begin position="197"/>
        <end position="247"/>
    </location>
</feature>
<dbReference type="GO" id="GO:0061630">
    <property type="term" value="F:ubiquitin protein ligase activity"/>
    <property type="evidence" value="ECO:0007669"/>
    <property type="project" value="InterPro"/>
</dbReference>
<dbReference type="PANTHER" id="PTHR11224">
    <property type="entry name" value="MAKORIN-RELATED"/>
    <property type="match status" value="1"/>
</dbReference>
<dbReference type="SUPFAM" id="SSF57850">
    <property type="entry name" value="RING/U-box"/>
    <property type="match status" value="1"/>
</dbReference>
<evidence type="ECO:0000259" key="7">
    <source>
        <dbReference type="PROSITE" id="PS50089"/>
    </source>
</evidence>
<proteinExistence type="predicted"/>
<feature type="zinc finger region" description="C3H1-type" evidence="5">
    <location>
        <begin position="276"/>
        <end position="306"/>
    </location>
</feature>
<keyword evidence="3 5" id="KW-0863">Zinc-finger</keyword>
<feature type="region of interest" description="Disordered" evidence="6">
    <location>
        <begin position="1"/>
        <end position="26"/>
    </location>
</feature>
<feature type="compositionally biased region" description="Polar residues" evidence="6">
    <location>
        <begin position="57"/>
        <end position="68"/>
    </location>
</feature>
<dbReference type="AlphaFoldDB" id="A0A1Y1V476"/>